<evidence type="ECO:0000256" key="1">
    <source>
        <dbReference type="ARBA" id="ARBA00004141"/>
    </source>
</evidence>
<keyword evidence="4 9" id="KW-0812">Transmembrane</keyword>
<feature type="transmembrane region" description="Helical" evidence="9">
    <location>
        <begin position="202"/>
        <end position="219"/>
    </location>
</feature>
<feature type="transmembrane region" description="Helical" evidence="9">
    <location>
        <begin position="286"/>
        <end position="303"/>
    </location>
</feature>
<feature type="transmembrane region" description="Helical" evidence="9">
    <location>
        <begin position="231"/>
        <end position="250"/>
    </location>
</feature>
<feature type="transmembrane region" description="Helical" evidence="9">
    <location>
        <begin position="361"/>
        <end position="380"/>
    </location>
</feature>
<dbReference type="PRINTS" id="PR00342">
    <property type="entry name" value="RHESUSRHD"/>
</dbReference>
<evidence type="ECO:0000256" key="2">
    <source>
        <dbReference type="ARBA" id="ARBA00005887"/>
    </source>
</evidence>
<comment type="subcellular location">
    <subcellularLocation>
        <location evidence="9">Cell membrane</location>
        <topology evidence="9">Multi-pass membrane protein</topology>
    </subcellularLocation>
    <subcellularLocation>
        <location evidence="1">Membrane</location>
        <topology evidence="1">Multi-pass membrane protein</topology>
    </subcellularLocation>
</comment>
<dbReference type="Gene3D" id="1.10.3430.10">
    <property type="entry name" value="Ammonium transporter AmtB like domains"/>
    <property type="match status" value="1"/>
</dbReference>
<dbReference type="RefSeq" id="WP_283712258.1">
    <property type="nucleotide sequence ID" value="NZ_JASJEW010000001.1"/>
</dbReference>
<feature type="transmembrane region" description="Helical" evidence="9">
    <location>
        <begin position="324"/>
        <end position="349"/>
    </location>
</feature>
<evidence type="ECO:0000256" key="4">
    <source>
        <dbReference type="ARBA" id="ARBA00022692"/>
    </source>
</evidence>
<gene>
    <name evidence="11" type="ORF">QJ043_00740</name>
</gene>
<evidence type="ECO:0000256" key="7">
    <source>
        <dbReference type="ARBA" id="ARBA00023177"/>
    </source>
</evidence>
<dbReference type="InterPro" id="IPR029020">
    <property type="entry name" value="Ammonium/urea_transptr"/>
</dbReference>
<dbReference type="EMBL" id="JASJEX010000001">
    <property type="protein sequence ID" value="MDJ1128614.1"/>
    <property type="molecule type" value="Genomic_DNA"/>
</dbReference>
<evidence type="ECO:0000256" key="5">
    <source>
        <dbReference type="ARBA" id="ARBA00022989"/>
    </source>
</evidence>
<proteinExistence type="inferred from homology"/>
<evidence type="ECO:0000256" key="6">
    <source>
        <dbReference type="ARBA" id="ARBA00023136"/>
    </source>
</evidence>
<name>A0ABT6ZHS8_9ACTN</name>
<accession>A0ABT6ZHS8</accession>
<feature type="transmembrane region" description="Helical" evidence="9">
    <location>
        <begin position="40"/>
        <end position="63"/>
    </location>
</feature>
<evidence type="ECO:0000259" key="10">
    <source>
        <dbReference type="Pfam" id="PF00909"/>
    </source>
</evidence>
<feature type="transmembrane region" description="Helical" evidence="9">
    <location>
        <begin position="6"/>
        <end position="28"/>
    </location>
</feature>
<feature type="transmembrane region" description="Helical" evidence="9">
    <location>
        <begin position="103"/>
        <end position="123"/>
    </location>
</feature>
<dbReference type="PROSITE" id="PS01219">
    <property type="entry name" value="AMMONIUM_TRANSP"/>
    <property type="match status" value="1"/>
</dbReference>
<keyword evidence="12" id="KW-1185">Reference proteome</keyword>
<dbReference type="InterPro" id="IPR018047">
    <property type="entry name" value="Ammonium_transpt_CS"/>
</dbReference>
<evidence type="ECO:0000256" key="3">
    <source>
        <dbReference type="ARBA" id="ARBA00022448"/>
    </source>
</evidence>
<dbReference type="Proteomes" id="UP001431693">
    <property type="component" value="Unassembled WGS sequence"/>
</dbReference>
<dbReference type="InterPro" id="IPR024041">
    <property type="entry name" value="NH4_transpt_AmtB-like_dom"/>
</dbReference>
<keyword evidence="6 9" id="KW-0472">Membrane</keyword>
<sequence length="417" mass="43646">MFDTGDTAFILICAFLVFIMTLGISFFYGGMVRRKNVGDTMLLCTSVAGLISVLWIVVGYSLVFGSGFSVDGVANAVLGGLDKCFLTGVTIDTAWGTIPEFVWALYQGMFALITVAIISGAIVERMRFSSFLVFIGAWMLIVYCPLAHMVWGGGWIDSVLGAHDFAGGDVVHISSGVSALVLAMILGPRFGNGRLNYQPHNVPFVLLGTLFLWLGWFGFNAGSAGAANGQAGLAFATTNTAAAAAMLAWMACEKLATGKVTLFGACSGAVAGLVAVTPSAGYVDVWASLVIGALVAVVCYFAVSKLKPRMGYDDALDAFGVHGVGGMVGTVLTGVFANPVLGGFAGLLYGDPMQVVRQLGSVLFVVVWAGGLTFVIAKAVERVGHGLRVSHDQEEVGLDMATHGEPSYPAYQGMDLH</sequence>
<keyword evidence="7 9" id="KW-0924">Ammonia transport</keyword>
<dbReference type="SUPFAM" id="SSF111352">
    <property type="entry name" value="Ammonium transporter"/>
    <property type="match status" value="1"/>
</dbReference>
<dbReference type="Pfam" id="PF00909">
    <property type="entry name" value="Ammonium_transp"/>
    <property type="match status" value="1"/>
</dbReference>
<organism evidence="11 12">
    <name type="scientific">Kribbibacterium absianum</name>
    <dbReference type="NCBI Taxonomy" id="3044210"/>
    <lineage>
        <taxon>Bacteria</taxon>
        <taxon>Bacillati</taxon>
        <taxon>Actinomycetota</taxon>
        <taxon>Coriobacteriia</taxon>
        <taxon>Coriobacteriales</taxon>
        <taxon>Kribbibacteriaceae</taxon>
        <taxon>Kribbibacterium</taxon>
    </lineage>
</organism>
<dbReference type="PANTHER" id="PTHR43029">
    <property type="entry name" value="AMMONIUM TRANSPORTER MEP2"/>
    <property type="match status" value="1"/>
</dbReference>
<dbReference type="InterPro" id="IPR001905">
    <property type="entry name" value="Ammonium_transpt"/>
</dbReference>
<evidence type="ECO:0000313" key="12">
    <source>
        <dbReference type="Proteomes" id="UP001431693"/>
    </source>
</evidence>
<reference evidence="11" key="1">
    <citation type="submission" date="2023-05" db="EMBL/GenBank/DDBJ databases">
        <title>[olsenella] sp. nov., isolated from a pig farm feces dump.</title>
        <authorList>
            <person name="Chang Y.-H."/>
        </authorList>
    </citation>
    <scope>NUCLEOTIDE SEQUENCE</scope>
    <source>
        <strain evidence="11">YH-ols2217</strain>
    </source>
</reference>
<feature type="transmembrane region" description="Helical" evidence="9">
    <location>
        <begin position="130"/>
        <end position="151"/>
    </location>
</feature>
<keyword evidence="5 9" id="KW-1133">Transmembrane helix</keyword>
<dbReference type="InterPro" id="IPR002229">
    <property type="entry name" value="RhesusRHD"/>
</dbReference>
<evidence type="ECO:0000313" key="11">
    <source>
        <dbReference type="EMBL" id="MDJ1128614.1"/>
    </source>
</evidence>
<protein>
    <recommendedName>
        <fullName evidence="8 9">Ammonium transporter</fullName>
    </recommendedName>
</protein>
<comment type="similarity">
    <text evidence="2 9">Belongs to the ammonia transporter channel (TC 1.A.11.2) family.</text>
</comment>
<dbReference type="PANTHER" id="PTHR43029:SF10">
    <property type="entry name" value="AMMONIUM TRANSPORTER MEP2"/>
    <property type="match status" value="1"/>
</dbReference>
<evidence type="ECO:0000256" key="9">
    <source>
        <dbReference type="RuleBase" id="RU362002"/>
    </source>
</evidence>
<dbReference type="NCBIfam" id="TIGR00836">
    <property type="entry name" value="amt"/>
    <property type="match status" value="1"/>
</dbReference>
<keyword evidence="3 9" id="KW-0813">Transport</keyword>
<comment type="caution">
    <text evidence="11">The sequence shown here is derived from an EMBL/GenBank/DDBJ whole genome shotgun (WGS) entry which is preliminary data.</text>
</comment>
<evidence type="ECO:0000256" key="8">
    <source>
        <dbReference type="ARBA" id="ARBA00050025"/>
    </source>
</evidence>
<feature type="domain" description="Ammonium transporter AmtB-like" evidence="10">
    <location>
        <begin position="8"/>
        <end position="408"/>
    </location>
</feature>
<feature type="transmembrane region" description="Helical" evidence="9">
    <location>
        <begin position="171"/>
        <end position="190"/>
    </location>
</feature>
<feature type="transmembrane region" description="Helical" evidence="9">
    <location>
        <begin position="262"/>
        <end position="280"/>
    </location>
</feature>